<dbReference type="EMBL" id="JANPWB010000009">
    <property type="protein sequence ID" value="KAJ1148524.1"/>
    <property type="molecule type" value="Genomic_DNA"/>
</dbReference>
<proteinExistence type="predicted"/>
<dbReference type="AlphaFoldDB" id="A0AAV7R8C1"/>
<feature type="compositionally biased region" description="Basic and acidic residues" evidence="1">
    <location>
        <begin position="149"/>
        <end position="164"/>
    </location>
</feature>
<evidence type="ECO:0000256" key="1">
    <source>
        <dbReference type="SAM" id="MobiDB-lite"/>
    </source>
</evidence>
<organism evidence="2 3">
    <name type="scientific">Pleurodeles waltl</name>
    <name type="common">Iberian ribbed newt</name>
    <dbReference type="NCBI Taxonomy" id="8319"/>
    <lineage>
        <taxon>Eukaryota</taxon>
        <taxon>Metazoa</taxon>
        <taxon>Chordata</taxon>
        <taxon>Craniata</taxon>
        <taxon>Vertebrata</taxon>
        <taxon>Euteleostomi</taxon>
        <taxon>Amphibia</taxon>
        <taxon>Batrachia</taxon>
        <taxon>Caudata</taxon>
        <taxon>Salamandroidea</taxon>
        <taxon>Salamandridae</taxon>
        <taxon>Pleurodelinae</taxon>
        <taxon>Pleurodeles</taxon>
    </lineage>
</organism>
<keyword evidence="3" id="KW-1185">Reference proteome</keyword>
<reference evidence="2" key="1">
    <citation type="journal article" date="2022" name="bioRxiv">
        <title>Sequencing and chromosome-scale assembly of the giantPleurodeles waltlgenome.</title>
        <authorList>
            <person name="Brown T."/>
            <person name="Elewa A."/>
            <person name="Iarovenko S."/>
            <person name="Subramanian E."/>
            <person name="Araus A.J."/>
            <person name="Petzold A."/>
            <person name="Susuki M."/>
            <person name="Suzuki K.-i.T."/>
            <person name="Hayashi T."/>
            <person name="Toyoda A."/>
            <person name="Oliveira C."/>
            <person name="Osipova E."/>
            <person name="Leigh N.D."/>
            <person name="Simon A."/>
            <person name="Yun M.H."/>
        </authorList>
    </citation>
    <scope>NUCLEOTIDE SEQUENCE</scope>
    <source>
        <strain evidence="2">20211129_DDA</strain>
        <tissue evidence="2">Liver</tissue>
    </source>
</reference>
<feature type="region of interest" description="Disordered" evidence="1">
    <location>
        <begin position="49"/>
        <end position="164"/>
    </location>
</feature>
<feature type="compositionally biased region" description="Basic and acidic residues" evidence="1">
    <location>
        <begin position="77"/>
        <end position="91"/>
    </location>
</feature>
<feature type="compositionally biased region" description="Gly residues" evidence="1">
    <location>
        <begin position="92"/>
        <end position="101"/>
    </location>
</feature>
<accession>A0AAV7R8C1</accession>
<evidence type="ECO:0000313" key="2">
    <source>
        <dbReference type="EMBL" id="KAJ1148524.1"/>
    </source>
</evidence>
<dbReference type="Proteomes" id="UP001066276">
    <property type="component" value="Chromosome 5"/>
</dbReference>
<comment type="caution">
    <text evidence="2">The sequence shown here is derived from an EMBL/GenBank/DDBJ whole genome shotgun (WGS) entry which is preliminary data.</text>
</comment>
<gene>
    <name evidence="2" type="ORF">NDU88_001354</name>
</gene>
<protein>
    <submittedName>
        <fullName evidence="2">Uncharacterized protein</fullName>
    </submittedName>
</protein>
<sequence>MRWRLPARIVAENEEVVWLSNFPTRRVQEYPSRHCGRVQQFWVRGPEAKSGPHLIPEVKRQHSGGAGGAGRAPKNYKAKDGGRRRMGREQKGSGGTGGGTGWRRHEAGGTGWRRHEAGGTGLDKGKGWRRQRMEEAKGGEAKGGGGTGREAHAWKEAKDERGKG</sequence>
<feature type="compositionally biased region" description="Basic and acidic residues" evidence="1">
    <location>
        <begin position="103"/>
        <end position="140"/>
    </location>
</feature>
<evidence type="ECO:0000313" key="3">
    <source>
        <dbReference type="Proteomes" id="UP001066276"/>
    </source>
</evidence>
<name>A0AAV7R8C1_PLEWA</name>